<dbReference type="AlphaFoldDB" id="A0A8S9QFN9"/>
<dbReference type="Proteomes" id="UP000712600">
    <property type="component" value="Unassembled WGS sequence"/>
</dbReference>
<evidence type="ECO:0000313" key="2">
    <source>
        <dbReference type="EMBL" id="KAF3541459.1"/>
    </source>
</evidence>
<evidence type="ECO:0000256" key="1">
    <source>
        <dbReference type="SAM" id="MobiDB-lite"/>
    </source>
</evidence>
<comment type="caution">
    <text evidence="2">The sequence shown here is derived from an EMBL/GenBank/DDBJ whole genome shotgun (WGS) entry which is preliminary data.</text>
</comment>
<gene>
    <name evidence="2" type="ORF">F2Q69_00020738</name>
</gene>
<feature type="compositionally biased region" description="Polar residues" evidence="1">
    <location>
        <begin position="124"/>
        <end position="133"/>
    </location>
</feature>
<accession>A0A8S9QFN9</accession>
<feature type="compositionally biased region" description="Basic residues" evidence="1">
    <location>
        <begin position="149"/>
        <end position="159"/>
    </location>
</feature>
<dbReference type="EMBL" id="QGKX02001290">
    <property type="protein sequence ID" value="KAF3541459.1"/>
    <property type="molecule type" value="Genomic_DNA"/>
</dbReference>
<feature type="region of interest" description="Disordered" evidence="1">
    <location>
        <begin position="100"/>
        <end position="159"/>
    </location>
</feature>
<protein>
    <submittedName>
        <fullName evidence="2">Uncharacterized protein</fullName>
    </submittedName>
</protein>
<feature type="compositionally biased region" description="Basic and acidic residues" evidence="1">
    <location>
        <begin position="106"/>
        <end position="116"/>
    </location>
</feature>
<organism evidence="2 3">
    <name type="scientific">Brassica cretica</name>
    <name type="common">Mustard</name>
    <dbReference type="NCBI Taxonomy" id="69181"/>
    <lineage>
        <taxon>Eukaryota</taxon>
        <taxon>Viridiplantae</taxon>
        <taxon>Streptophyta</taxon>
        <taxon>Embryophyta</taxon>
        <taxon>Tracheophyta</taxon>
        <taxon>Spermatophyta</taxon>
        <taxon>Magnoliopsida</taxon>
        <taxon>eudicotyledons</taxon>
        <taxon>Gunneridae</taxon>
        <taxon>Pentapetalae</taxon>
        <taxon>rosids</taxon>
        <taxon>malvids</taxon>
        <taxon>Brassicales</taxon>
        <taxon>Brassicaceae</taxon>
        <taxon>Brassiceae</taxon>
        <taxon>Brassica</taxon>
    </lineage>
</organism>
<reference evidence="2" key="1">
    <citation type="submission" date="2019-12" db="EMBL/GenBank/DDBJ databases">
        <title>Genome sequencing and annotation of Brassica cretica.</title>
        <authorList>
            <person name="Studholme D.J."/>
            <person name="Sarris P."/>
        </authorList>
    </citation>
    <scope>NUCLEOTIDE SEQUENCE</scope>
    <source>
        <strain evidence="2">PFS-109/04</strain>
        <tissue evidence="2">Leaf</tissue>
    </source>
</reference>
<evidence type="ECO:0000313" key="3">
    <source>
        <dbReference type="Proteomes" id="UP000712600"/>
    </source>
</evidence>
<name>A0A8S9QFN9_BRACR</name>
<proteinExistence type="predicted"/>
<sequence>MGGIRKKELVTISDLHTYLSNSNSQSQEADFLYKLGLSASSNRMVGLMSLAPVAARSWTNMAPHVFHPCPCPKSSPLKMAKTMQTFVVFDTEMSKLTKTEAATLALEERPEAERAPGGDIHTGQAPSSATNTGGLSGKAKEVDDSNLPSKKKKNQKLTP</sequence>